<evidence type="ECO:0000313" key="4">
    <source>
        <dbReference type="EMBL" id="JAS10433.1"/>
    </source>
</evidence>
<evidence type="ECO:0000259" key="2">
    <source>
        <dbReference type="PROSITE" id="PS00028"/>
    </source>
</evidence>
<protein>
    <recommendedName>
        <fullName evidence="2">C2H2-type domain-containing protein</fullName>
    </recommendedName>
</protein>
<dbReference type="InterPro" id="IPR013087">
    <property type="entry name" value="Znf_C2H2_type"/>
</dbReference>
<evidence type="ECO:0000313" key="3">
    <source>
        <dbReference type="EMBL" id="JAS08714.1"/>
    </source>
</evidence>
<organism evidence="6">
    <name type="scientific">Clastoptera arizonana</name>
    <name type="common">Arizona spittle bug</name>
    <dbReference type="NCBI Taxonomy" id="38151"/>
    <lineage>
        <taxon>Eukaryota</taxon>
        <taxon>Metazoa</taxon>
        <taxon>Ecdysozoa</taxon>
        <taxon>Arthropoda</taxon>
        <taxon>Hexapoda</taxon>
        <taxon>Insecta</taxon>
        <taxon>Pterygota</taxon>
        <taxon>Neoptera</taxon>
        <taxon>Paraneoptera</taxon>
        <taxon>Hemiptera</taxon>
        <taxon>Auchenorrhyncha</taxon>
        <taxon>Cercopoidea</taxon>
        <taxon>Clastopteridae</taxon>
        <taxon>Clastoptera</taxon>
    </lineage>
</organism>
<dbReference type="EMBL" id="GEDC01021969">
    <property type="protein sequence ID" value="JAS15329.1"/>
    <property type="molecule type" value="Transcribed_RNA"/>
</dbReference>
<evidence type="ECO:0000256" key="1">
    <source>
        <dbReference type="SAM" id="MobiDB-lite"/>
    </source>
</evidence>
<evidence type="ECO:0000313" key="5">
    <source>
        <dbReference type="EMBL" id="JAS11822.1"/>
    </source>
</evidence>
<sequence length="618" mass="69852">MNFIHLKCHHCERHFCCKNHRIDHENKNHSNQILPDLTKYKFNKEHEGKISVLDSKSAVSQPKPYLENDKIFNQSFIIPPLILLPNLSLRQSFKISDFIERPLELNMSQSIIARRNITSLSSMEPQSLQHACTNVKLSTEEIIQIKSNAVTREIHLNLKKRSYDSPLIWNGRLISNSPISPECKRRRVILPVRRRKIILVNNPHLMSGNQCKDSNPKSKTSNPPITPQNNFDLGIKANTPLTRTEIIDYIKIVEKSHIFQKNQYYTPLLSEILKTLGVPNDTSSPDPKQESDDLISTVLSNLNANITPVSFIKNNSDKENINHFPTPIFTKPSSVVSPLIEDNSQKEDTNSSPMVSGLFGTSDTFVSPLIKNHSEKQNSNYSDTFSGISTISDVISPIQNNLIKTSSPIISMMDTTIGTPSGTSNLSGERVPLIYQTPYGETTNLRRLTSTKQKGISVVTPLKGIMSKTPKLVTHNRNKHYLNESPKFRKVTFYEHGSNTPPLESVKEEDETILSAEELDLSVGNTNPERKGIFNTVADIVSTAMHSLPNLVRSSWEWGQEINNQPTTFKRLLTPEKQDVSARSPVAKRFCLPINRNLLNSPIKGRKPIRNYNLKKNK</sequence>
<dbReference type="PROSITE" id="PS00028">
    <property type="entry name" value="ZINC_FINGER_C2H2_1"/>
    <property type="match status" value="1"/>
</dbReference>
<gene>
    <name evidence="5" type="ORF">g.17459</name>
    <name evidence="3" type="ORF">g.17462</name>
    <name evidence="4" type="ORF">g.17465</name>
    <name evidence="7" type="ORF">g.17467</name>
    <name evidence="6" type="ORF">g.17469</name>
</gene>
<accession>A0A1B6CPE7</accession>
<feature type="domain" description="C2H2-type" evidence="2">
    <location>
        <begin position="8"/>
        <end position="29"/>
    </location>
</feature>
<dbReference type="EMBL" id="GEDC01025476">
    <property type="protein sequence ID" value="JAS11822.1"/>
    <property type="molecule type" value="Transcribed_RNA"/>
</dbReference>
<feature type="compositionally biased region" description="Polar residues" evidence="1">
    <location>
        <begin position="207"/>
        <end position="231"/>
    </location>
</feature>
<name>A0A1B6CPE7_9HEMI</name>
<dbReference type="AlphaFoldDB" id="A0A1B6CPE7"/>
<evidence type="ECO:0000313" key="7">
    <source>
        <dbReference type="EMBL" id="JAS15500.1"/>
    </source>
</evidence>
<evidence type="ECO:0000313" key="6">
    <source>
        <dbReference type="EMBL" id="JAS15329.1"/>
    </source>
</evidence>
<proteinExistence type="predicted"/>
<dbReference type="EMBL" id="GEDC01021798">
    <property type="protein sequence ID" value="JAS15500.1"/>
    <property type="molecule type" value="Transcribed_RNA"/>
</dbReference>
<feature type="region of interest" description="Disordered" evidence="1">
    <location>
        <begin position="205"/>
        <end position="231"/>
    </location>
</feature>
<dbReference type="EMBL" id="GEDC01028584">
    <property type="protein sequence ID" value="JAS08714.1"/>
    <property type="molecule type" value="Transcribed_RNA"/>
</dbReference>
<dbReference type="EMBL" id="GEDC01026865">
    <property type="protein sequence ID" value="JAS10433.1"/>
    <property type="molecule type" value="Transcribed_RNA"/>
</dbReference>
<reference evidence="6" key="1">
    <citation type="submission" date="2015-12" db="EMBL/GenBank/DDBJ databases">
        <title>De novo transcriptome assembly of four potential Pierce s Disease insect vectors from Arizona vineyards.</title>
        <authorList>
            <person name="Tassone E.E."/>
        </authorList>
    </citation>
    <scope>NUCLEOTIDE SEQUENCE</scope>
</reference>